<organism evidence="4 5">
    <name type="scientific">Rhodocollybia butyracea</name>
    <dbReference type="NCBI Taxonomy" id="206335"/>
    <lineage>
        <taxon>Eukaryota</taxon>
        <taxon>Fungi</taxon>
        <taxon>Dikarya</taxon>
        <taxon>Basidiomycota</taxon>
        <taxon>Agaricomycotina</taxon>
        <taxon>Agaricomycetes</taxon>
        <taxon>Agaricomycetidae</taxon>
        <taxon>Agaricales</taxon>
        <taxon>Marasmiineae</taxon>
        <taxon>Omphalotaceae</taxon>
        <taxon>Rhodocollybia</taxon>
    </lineage>
</organism>
<feature type="region of interest" description="Disordered" evidence="2">
    <location>
        <begin position="1"/>
        <end position="42"/>
    </location>
</feature>
<evidence type="ECO:0000313" key="5">
    <source>
        <dbReference type="Proteomes" id="UP000772434"/>
    </source>
</evidence>
<evidence type="ECO:0000259" key="3">
    <source>
        <dbReference type="Pfam" id="PF24883"/>
    </source>
</evidence>
<evidence type="ECO:0000256" key="2">
    <source>
        <dbReference type="SAM" id="MobiDB-lite"/>
    </source>
</evidence>
<gene>
    <name evidence="4" type="ORF">BDP27DRAFT_1357195</name>
</gene>
<dbReference type="Pfam" id="PF24883">
    <property type="entry name" value="NPHP3_N"/>
    <property type="match status" value="1"/>
</dbReference>
<dbReference type="OrthoDB" id="163438at2759"/>
<accession>A0A9P5QBZ6</accession>
<sequence length="427" mass="49030">MPIYPPANLRPTQTFRETDGFASQHTEDSERSDRYLPPNYNRSTTNINDCTFVSHARQGEKGIDKLHSVAVLEALHDSADSFPNQDAIPKRAQKCSKICRSGRWIKTPAATFCGCLDRQGPEKCWPAWGCFFFKRAHTKRGNEKALFVTIAYQLAISVPWLKGPISQVVEDDPSVVARSIEIQLQKLISEPCRMHPNQTPLTILIDGLDECEEHFLPLRFIIASRPEAHIREMFESSVYHGVYRIFNVEQSFDDVRTYFLDEFARIHREHQRLAIVMKDQVGPDSAFDALDQLYIDILSTVPITKRHKLTPILCALANFDFYPNSLDRLLGMEIGDTHLSLRSLHSIIYVPSESEVDEAEDLESVVISGHHASFYEFLDDPKRSQNFYVGGLHHRMDLARSTLRFFACEQEYDDISMVLPTRYLFFH</sequence>
<dbReference type="Proteomes" id="UP000772434">
    <property type="component" value="Unassembled WGS sequence"/>
</dbReference>
<keyword evidence="5" id="KW-1185">Reference proteome</keyword>
<protein>
    <recommendedName>
        <fullName evidence="3">Nephrocystin 3-like N-terminal domain-containing protein</fullName>
    </recommendedName>
</protein>
<comment type="caution">
    <text evidence="4">The sequence shown here is derived from an EMBL/GenBank/DDBJ whole genome shotgun (WGS) entry which is preliminary data.</text>
</comment>
<keyword evidence="1" id="KW-0677">Repeat</keyword>
<name>A0A9P5QBZ6_9AGAR</name>
<dbReference type="EMBL" id="JADNRY010000003">
    <property type="protein sequence ID" value="KAF9077800.1"/>
    <property type="molecule type" value="Genomic_DNA"/>
</dbReference>
<dbReference type="InterPro" id="IPR056884">
    <property type="entry name" value="NPHP3-like_N"/>
</dbReference>
<feature type="compositionally biased region" description="Basic and acidic residues" evidence="2">
    <location>
        <begin position="25"/>
        <end position="34"/>
    </location>
</feature>
<feature type="domain" description="Nephrocystin 3-like N-terminal" evidence="3">
    <location>
        <begin position="129"/>
        <end position="220"/>
    </location>
</feature>
<proteinExistence type="predicted"/>
<evidence type="ECO:0000256" key="1">
    <source>
        <dbReference type="ARBA" id="ARBA00022737"/>
    </source>
</evidence>
<reference evidence="4" key="1">
    <citation type="submission" date="2020-11" db="EMBL/GenBank/DDBJ databases">
        <authorList>
            <consortium name="DOE Joint Genome Institute"/>
            <person name="Ahrendt S."/>
            <person name="Riley R."/>
            <person name="Andreopoulos W."/>
            <person name="Labutti K."/>
            <person name="Pangilinan J."/>
            <person name="Ruiz-Duenas F.J."/>
            <person name="Barrasa J.M."/>
            <person name="Sanchez-Garcia M."/>
            <person name="Camarero S."/>
            <person name="Miyauchi S."/>
            <person name="Serrano A."/>
            <person name="Linde D."/>
            <person name="Babiker R."/>
            <person name="Drula E."/>
            <person name="Ayuso-Fernandez I."/>
            <person name="Pacheco R."/>
            <person name="Padilla G."/>
            <person name="Ferreira P."/>
            <person name="Barriuso J."/>
            <person name="Kellner H."/>
            <person name="Castanera R."/>
            <person name="Alfaro M."/>
            <person name="Ramirez L."/>
            <person name="Pisabarro A.G."/>
            <person name="Kuo A."/>
            <person name="Tritt A."/>
            <person name="Lipzen A."/>
            <person name="He G."/>
            <person name="Yan M."/>
            <person name="Ng V."/>
            <person name="Cullen D."/>
            <person name="Martin F."/>
            <person name="Rosso M.-N."/>
            <person name="Henrissat B."/>
            <person name="Hibbett D."/>
            <person name="Martinez A.T."/>
            <person name="Grigoriev I.V."/>
        </authorList>
    </citation>
    <scope>NUCLEOTIDE SEQUENCE</scope>
    <source>
        <strain evidence="4">AH 40177</strain>
    </source>
</reference>
<evidence type="ECO:0000313" key="4">
    <source>
        <dbReference type="EMBL" id="KAF9077800.1"/>
    </source>
</evidence>
<dbReference type="AlphaFoldDB" id="A0A9P5QBZ6"/>